<proteinExistence type="predicted"/>
<dbReference type="InterPro" id="IPR016181">
    <property type="entry name" value="Acyl_CoA_acyltransferase"/>
</dbReference>
<evidence type="ECO:0000313" key="5">
    <source>
        <dbReference type="Proteomes" id="UP001064896"/>
    </source>
</evidence>
<keyword evidence="2" id="KW-0012">Acyltransferase</keyword>
<name>A0ABN6BRP9_9PSED</name>
<evidence type="ECO:0000256" key="1">
    <source>
        <dbReference type="ARBA" id="ARBA00022679"/>
    </source>
</evidence>
<accession>A0ABN6BRP9</accession>
<protein>
    <submittedName>
        <fullName evidence="4">GCN5 family N-acetyltransferase</fullName>
    </submittedName>
</protein>
<reference evidence="4" key="1">
    <citation type="submission" date="2020-05" db="EMBL/GenBank/DDBJ databases">
        <title>Complete genome sequence of Pseudomonas sp. Sm006.</title>
        <authorList>
            <person name="Takeuchi K."/>
            <person name="Someya N."/>
        </authorList>
    </citation>
    <scope>NUCLEOTIDE SEQUENCE</scope>
    <source>
        <strain evidence="4">Sm006</strain>
    </source>
</reference>
<dbReference type="PANTHER" id="PTHR43800:SF1">
    <property type="entry name" value="PEPTIDYL-LYSINE N-ACETYLTRANSFERASE YJAB"/>
    <property type="match status" value="1"/>
</dbReference>
<evidence type="ECO:0000256" key="2">
    <source>
        <dbReference type="ARBA" id="ARBA00023315"/>
    </source>
</evidence>
<evidence type="ECO:0000313" key="4">
    <source>
        <dbReference type="EMBL" id="BCD85027.1"/>
    </source>
</evidence>
<gene>
    <name evidence="4" type="ORF">PSm6_14340</name>
</gene>
<dbReference type="PANTHER" id="PTHR43800">
    <property type="entry name" value="PEPTIDYL-LYSINE N-ACETYLTRANSFERASE YJAB"/>
    <property type="match status" value="1"/>
</dbReference>
<organism evidence="4 5">
    <name type="scientific">Pseudomonas solani</name>
    <dbReference type="NCBI Taxonomy" id="2731552"/>
    <lineage>
        <taxon>Bacteria</taxon>
        <taxon>Pseudomonadati</taxon>
        <taxon>Pseudomonadota</taxon>
        <taxon>Gammaproteobacteria</taxon>
        <taxon>Pseudomonadales</taxon>
        <taxon>Pseudomonadaceae</taxon>
        <taxon>Pseudomonas</taxon>
    </lineage>
</organism>
<dbReference type="PROSITE" id="PS51186">
    <property type="entry name" value="GNAT"/>
    <property type="match status" value="1"/>
</dbReference>
<dbReference type="Pfam" id="PF13673">
    <property type="entry name" value="Acetyltransf_10"/>
    <property type="match status" value="1"/>
</dbReference>
<feature type="domain" description="N-acetyltransferase" evidence="3">
    <location>
        <begin position="8"/>
        <end position="151"/>
    </location>
</feature>
<evidence type="ECO:0000259" key="3">
    <source>
        <dbReference type="PROSITE" id="PS51186"/>
    </source>
</evidence>
<dbReference type="EMBL" id="AP023081">
    <property type="protein sequence ID" value="BCD85027.1"/>
    <property type="molecule type" value="Genomic_DNA"/>
</dbReference>
<dbReference type="Gene3D" id="3.40.630.30">
    <property type="match status" value="1"/>
</dbReference>
<dbReference type="Proteomes" id="UP001064896">
    <property type="component" value="Chromosome"/>
</dbReference>
<dbReference type="InterPro" id="IPR000182">
    <property type="entry name" value="GNAT_dom"/>
</dbReference>
<dbReference type="SUPFAM" id="SSF55729">
    <property type="entry name" value="Acyl-CoA N-acyltransferases (Nat)"/>
    <property type="match status" value="1"/>
</dbReference>
<sequence length="153" mass="17085">MVNMKHLEHLEQIDDHDRQRLVEVWEAAVRATHHFLVEDDIQFFKPLVRDAYLDSVKLACSRDADGRIQGFIGTAGGTVEMLFVDPAQHGKGIGRTLLLHAIDHEGATTVDVNEQNPQAVGFYLRMGFEVASRSELDGSGKPFPILHLRLKGS</sequence>
<dbReference type="NCBIfam" id="NF007807">
    <property type="entry name" value="PRK10514.1"/>
    <property type="match status" value="1"/>
</dbReference>
<dbReference type="CDD" id="cd04301">
    <property type="entry name" value="NAT_SF"/>
    <property type="match status" value="1"/>
</dbReference>
<keyword evidence="5" id="KW-1185">Reference proteome</keyword>
<keyword evidence="1" id="KW-0808">Transferase</keyword>